<organism evidence="3 4">
    <name type="scientific">Lepidopterella palustris CBS 459.81</name>
    <dbReference type="NCBI Taxonomy" id="1314670"/>
    <lineage>
        <taxon>Eukaryota</taxon>
        <taxon>Fungi</taxon>
        <taxon>Dikarya</taxon>
        <taxon>Ascomycota</taxon>
        <taxon>Pezizomycotina</taxon>
        <taxon>Dothideomycetes</taxon>
        <taxon>Pleosporomycetidae</taxon>
        <taxon>Mytilinidiales</taxon>
        <taxon>Argynnaceae</taxon>
        <taxon>Lepidopterella</taxon>
    </lineage>
</organism>
<evidence type="ECO:0000313" key="4">
    <source>
        <dbReference type="Proteomes" id="UP000250266"/>
    </source>
</evidence>
<feature type="region of interest" description="Disordered" evidence="1">
    <location>
        <begin position="137"/>
        <end position="176"/>
    </location>
</feature>
<evidence type="ECO:0000313" key="3">
    <source>
        <dbReference type="EMBL" id="OCK80376.1"/>
    </source>
</evidence>
<dbReference type="EMBL" id="KV744962">
    <property type="protein sequence ID" value="OCK80376.1"/>
    <property type="molecule type" value="Genomic_DNA"/>
</dbReference>
<feature type="region of interest" description="Disordered" evidence="1">
    <location>
        <begin position="195"/>
        <end position="226"/>
    </location>
</feature>
<gene>
    <name evidence="3" type="ORF">K432DRAFT_404753</name>
</gene>
<dbReference type="Proteomes" id="UP000250266">
    <property type="component" value="Unassembled WGS sequence"/>
</dbReference>
<feature type="region of interest" description="Disordered" evidence="1">
    <location>
        <begin position="314"/>
        <end position="346"/>
    </location>
</feature>
<keyword evidence="2" id="KW-0472">Membrane</keyword>
<feature type="region of interest" description="Disordered" evidence="1">
    <location>
        <begin position="595"/>
        <end position="621"/>
    </location>
</feature>
<keyword evidence="2" id="KW-1133">Transmembrane helix</keyword>
<name>A0A8E2EAE9_9PEZI</name>
<keyword evidence="2" id="KW-0812">Transmembrane</keyword>
<feature type="compositionally biased region" description="Polar residues" evidence="1">
    <location>
        <begin position="1"/>
        <end position="11"/>
    </location>
</feature>
<feature type="compositionally biased region" description="Basic and acidic residues" evidence="1">
    <location>
        <begin position="314"/>
        <end position="344"/>
    </location>
</feature>
<feature type="compositionally biased region" description="Basic and acidic residues" evidence="1">
    <location>
        <begin position="425"/>
        <end position="439"/>
    </location>
</feature>
<protein>
    <submittedName>
        <fullName evidence="3">Uncharacterized protein</fullName>
    </submittedName>
</protein>
<evidence type="ECO:0000256" key="2">
    <source>
        <dbReference type="SAM" id="Phobius"/>
    </source>
</evidence>
<feature type="region of interest" description="Disordered" evidence="1">
    <location>
        <begin position="657"/>
        <end position="692"/>
    </location>
</feature>
<evidence type="ECO:0000256" key="1">
    <source>
        <dbReference type="SAM" id="MobiDB-lite"/>
    </source>
</evidence>
<feature type="transmembrane region" description="Helical" evidence="2">
    <location>
        <begin position="626"/>
        <end position="650"/>
    </location>
</feature>
<feature type="compositionally biased region" description="Basic and acidic residues" evidence="1">
    <location>
        <begin position="668"/>
        <end position="683"/>
    </location>
</feature>
<feature type="compositionally biased region" description="Polar residues" evidence="1">
    <location>
        <begin position="595"/>
        <end position="606"/>
    </location>
</feature>
<keyword evidence="4" id="KW-1185">Reference proteome</keyword>
<feature type="region of interest" description="Disordered" evidence="1">
    <location>
        <begin position="1"/>
        <end position="37"/>
    </location>
</feature>
<feature type="compositionally biased region" description="Basic residues" evidence="1">
    <location>
        <begin position="657"/>
        <end position="667"/>
    </location>
</feature>
<feature type="compositionally biased region" description="Basic and acidic residues" evidence="1">
    <location>
        <begin position="154"/>
        <end position="163"/>
    </location>
</feature>
<accession>A0A8E2EAE9</accession>
<sequence length="692" mass="77173">MASRSVLNGPSSAAKRSPETEPSQSAPATNLPVDAPHMPLENLVRSISYAKGEEPGAHASVKMIKEYSKQDGMHDEARMKYNQKIEMYDKPGFERRMPTLEEWDGDSGSSIKDYIGAFSPVYIEGWSPVDRRRNVREANAKQGGNDRQAGAPDSRAEERERPGYMDSVTGSNSDESEISFFAGGGRDMMPPPKIFPWVHGDPAGDLTSSSSSTNSDLHYSSGPPKPKLFSRQNRYFAGPMEVDPDGYLREPNWWNEWDDVNVDENDGIVPSERGPHSLNMDFNENFWDIFDSSTWCDSIQPGCNTIGEHAEGKRSIKMDKRSGGNGEADAREGEEVEIKTKRDDDEGAEQVIVDDYEQAFHVEEVEYDASIEDYTEKGREDEGFGVRSKDEVSVEEREKGLLWQFYSYDEDDYAEDYMDSQHWPGRADKGQEDKGLKAEQQKVQATEVDQLKVEHVEELDNAEKAMVQKRDRTLLAENKILNPNHIHHIPLRSRETGHETDSFHFANANVYEAGLPPPPELLPTSSTLDMLVPTHDYTHTVVVQYVHPSPSTDAATLPLSQAVYAYHSSLTTIYTPDDGSSRTGTPVNTSIVVTTKGESGPTNTMTIGEEPTGQITEGSDQSSPRWLSFGALVTAVAASFAALGVCAYAVSITMNRARKAQRSRRERSRCDRGRRERSEERVRAFLKGEGSE</sequence>
<reference evidence="3 4" key="1">
    <citation type="journal article" date="2016" name="Nat. Commun.">
        <title>Ectomycorrhizal ecology is imprinted in the genome of the dominant symbiotic fungus Cenococcum geophilum.</title>
        <authorList>
            <consortium name="DOE Joint Genome Institute"/>
            <person name="Peter M."/>
            <person name="Kohler A."/>
            <person name="Ohm R.A."/>
            <person name="Kuo A."/>
            <person name="Krutzmann J."/>
            <person name="Morin E."/>
            <person name="Arend M."/>
            <person name="Barry K.W."/>
            <person name="Binder M."/>
            <person name="Choi C."/>
            <person name="Clum A."/>
            <person name="Copeland A."/>
            <person name="Grisel N."/>
            <person name="Haridas S."/>
            <person name="Kipfer T."/>
            <person name="LaButti K."/>
            <person name="Lindquist E."/>
            <person name="Lipzen A."/>
            <person name="Maire R."/>
            <person name="Meier B."/>
            <person name="Mihaltcheva S."/>
            <person name="Molinier V."/>
            <person name="Murat C."/>
            <person name="Poggeler S."/>
            <person name="Quandt C.A."/>
            <person name="Sperisen C."/>
            <person name="Tritt A."/>
            <person name="Tisserant E."/>
            <person name="Crous P.W."/>
            <person name="Henrissat B."/>
            <person name="Nehls U."/>
            <person name="Egli S."/>
            <person name="Spatafora J.W."/>
            <person name="Grigoriev I.V."/>
            <person name="Martin F.M."/>
        </authorList>
    </citation>
    <scope>NUCLEOTIDE SEQUENCE [LARGE SCALE GENOMIC DNA]</scope>
    <source>
        <strain evidence="3 4">CBS 459.81</strain>
    </source>
</reference>
<feature type="compositionally biased region" description="Low complexity" evidence="1">
    <location>
        <begin position="208"/>
        <end position="221"/>
    </location>
</feature>
<proteinExistence type="predicted"/>
<feature type="region of interest" description="Disordered" evidence="1">
    <location>
        <begin position="419"/>
        <end position="439"/>
    </location>
</feature>
<dbReference type="AlphaFoldDB" id="A0A8E2EAE9"/>